<dbReference type="EMBL" id="JAGHKP010000001">
    <property type="protein sequence ID" value="MBO9150742.1"/>
    <property type="molecule type" value="Genomic_DNA"/>
</dbReference>
<dbReference type="RefSeq" id="WP_209142286.1">
    <property type="nucleotide sequence ID" value="NZ_JAGHKP010000001.1"/>
</dbReference>
<dbReference type="InterPro" id="IPR029464">
    <property type="entry name" value="HSDR_N"/>
</dbReference>
<comment type="caution">
    <text evidence="2">The sequence shown here is derived from an EMBL/GenBank/DDBJ whole genome shotgun (WGS) entry which is preliminary data.</text>
</comment>
<evidence type="ECO:0000259" key="1">
    <source>
        <dbReference type="Pfam" id="PF13588"/>
    </source>
</evidence>
<dbReference type="Pfam" id="PF13588">
    <property type="entry name" value="HSDR_N_2"/>
    <property type="match status" value="1"/>
</dbReference>
<feature type="domain" description="Type I restriction enzyme R protein N-terminal" evidence="1">
    <location>
        <begin position="35"/>
        <end position="144"/>
    </location>
</feature>
<dbReference type="Proteomes" id="UP000679126">
    <property type="component" value="Unassembled WGS sequence"/>
</dbReference>
<gene>
    <name evidence="2" type="ORF">J7I43_00865</name>
</gene>
<evidence type="ECO:0000313" key="2">
    <source>
        <dbReference type="EMBL" id="MBO9150742.1"/>
    </source>
</evidence>
<proteinExistence type="predicted"/>
<evidence type="ECO:0000313" key="3">
    <source>
        <dbReference type="Proteomes" id="UP000679126"/>
    </source>
</evidence>
<protein>
    <submittedName>
        <fullName evidence="2">Type I restriction enzyme HsdR N-terminal domain-containing protein</fullName>
    </submittedName>
</protein>
<keyword evidence="3" id="KW-1185">Reference proteome</keyword>
<sequence>MIAIQFPPHDFKITANNGQEMIFDPYRKKYVTLTPEEWVRQNFLNYLVKSRRYPGALLSIEKEMNLGELKKRCDIVVYTREAAPWMIVECKEMGVPLGQPVLEQIVRYHMALPVPYLVITNGTNTWCCKLNAEAGSWEFENDLPDYPPVTPPAEPEIPYHPPLPEA</sequence>
<accession>A0ABS3Y7T5</accession>
<organism evidence="2 3">
    <name type="scientific">Chitinophaga chungangae</name>
    <dbReference type="NCBI Taxonomy" id="2821488"/>
    <lineage>
        <taxon>Bacteria</taxon>
        <taxon>Pseudomonadati</taxon>
        <taxon>Bacteroidota</taxon>
        <taxon>Chitinophagia</taxon>
        <taxon>Chitinophagales</taxon>
        <taxon>Chitinophagaceae</taxon>
        <taxon>Chitinophaga</taxon>
    </lineage>
</organism>
<reference evidence="3" key="1">
    <citation type="submission" date="2021-03" db="EMBL/GenBank/DDBJ databases">
        <title>Assistant Professor.</title>
        <authorList>
            <person name="Huq M.A."/>
        </authorList>
    </citation>
    <scope>NUCLEOTIDE SEQUENCE [LARGE SCALE GENOMIC DNA]</scope>
    <source>
        <strain evidence="3">MAH-28</strain>
    </source>
</reference>
<name>A0ABS3Y7T5_9BACT</name>